<dbReference type="GO" id="GO:0005886">
    <property type="term" value="C:plasma membrane"/>
    <property type="evidence" value="ECO:0007669"/>
    <property type="project" value="UniProtKB-SubCell"/>
</dbReference>
<comment type="subcellular location">
    <subcellularLocation>
        <location evidence="1">Cell membrane</location>
        <topology evidence="1">Multi-pass membrane protein</topology>
    </subcellularLocation>
</comment>
<keyword evidence="2" id="KW-1003">Cell membrane</keyword>
<comment type="caution">
    <text evidence="7">The sequence shown here is derived from an EMBL/GenBank/DDBJ whole genome shotgun (WGS) entry which is preliminary data.</text>
</comment>
<feature type="transmembrane region" description="Helical" evidence="6">
    <location>
        <begin position="59"/>
        <end position="77"/>
    </location>
</feature>
<protein>
    <submittedName>
        <fullName evidence="7">Uncharacterized protein</fullName>
    </submittedName>
</protein>
<feature type="transmembrane region" description="Helical" evidence="6">
    <location>
        <begin position="167"/>
        <end position="186"/>
    </location>
</feature>
<evidence type="ECO:0000256" key="2">
    <source>
        <dbReference type="ARBA" id="ARBA00022475"/>
    </source>
</evidence>
<reference evidence="7 8" key="1">
    <citation type="submission" date="2018-07" db="EMBL/GenBank/DDBJ databases">
        <title>Oceanihabitans testaceum sp. nov., isolated from marine sediment.</title>
        <authorList>
            <person name="Li C.-M."/>
        </authorList>
    </citation>
    <scope>NUCLEOTIDE SEQUENCE [LARGE SCALE GENOMIC DNA]</scope>
    <source>
        <strain evidence="7 8">S9-10</strain>
    </source>
</reference>
<evidence type="ECO:0000256" key="5">
    <source>
        <dbReference type="ARBA" id="ARBA00023136"/>
    </source>
</evidence>
<proteinExistence type="predicted"/>
<gene>
    <name evidence="7" type="ORF">DU428_04525</name>
</gene>
<dbReference type="EMBL" id="QPIG01000001">
    <property type="protein sequence ID" value="RCU58646.1"/>
    <property type="molecule type" value="Genomic_DNA"/>
</dbReference>
<dbReference type="InterPro" id="IPR022791">
    <property type="entry name" value="L-PG_synthase/AglD"/>
</dbReference>
<name>A0A368P841_9FLAO</name>
<sequence length="323" mass="37270">MYKALPYKTKHFFFVLIKLSIVFGAFYFIYNKLTSNKEIDFNEFIHFLNEKRVFSLKNIFFLLLLSGMNWVLEIFKWQILVQAIKKISFNEALKQSLGALTASLFTPNRIGDYGAKALYFTSKYRKQILLLNFIGNTAQMLITVLLGSIGLYYFTTAHPIEINYLKTIRLLAVALLLVLLFLFGIKQNRFKIKGFSIDKIICFIQKLSFPIKASTFLLSLLRYFVFSFQFYFLLGIFGIEISYLDAMIAITSMYLLASIIPSIFIFDVLIKGSVAVYIFTQIGVDTFTILSIILLMWILNFVLPSILGSFYVLTFKLPKTKNA</sequence>
<dbReference type="OrthoDB" id="1121314at2"/>
<organism evidence="7 8">
    <name type="scientific">Oceanihabitans sediminis</name>
    <dbReference type="NCBI Taxonomy" id="1812012"/>
    <lineage>
        <taxon>Bacteria</taxon>
        <taxon>Pseudomonadati</taxon>
        <taxon>Bacteroidota</taxon>
        <taxon>Flavobacteriia</taxon>
        <taxon>Flavobacteriales</taxon>
        <taxon>Flavobacteriaceae</taxon>
        <taxon>Oceanihabitans</taxon>
    </lineage>
</organism>
<dbReference type="Proteomes" id="UP000252249">
    <property type="component" value="Unassembled WGS sequence"/>
</dbReference>
<evidence type="ECO:0000313" key="7">
    <source>
        <dbReference type="EMBL" id="RCU58646.1"/>
    </source>
</evidence>
<accession>A0A368P841</accession>
<dbReference type="RefSeq" id="WP_113966198.1">
    <property type="nucleotide sequence ID" value="NZ_JAWVXR010000003.1"/>
</dbReference>
<dbReference type="AlphaFoldDB" id="A0A368P841"/>
<keyword evidence="8" id="KW-1185">Reference proteome</keyword>
<evidence type="ECO:0000256" key="6">
    <source>
        <dbReference type="SAM" id="Phobius"/>
    </source>
</evidence>
<dbReference type="Pfam" id="PF03706">
    <property type="entry name" value="LPG_synthase_TM"/>
    <property type="match status" value="1"/>
</dbReference>
<evidence type="ECO:0000256" key="3">
    <source>
        <dbReference type="ARBA" id="ARBA00022692"/>
    </source>
</evidence>
<feature type="transmembrane region" description="Helical" evidence="6">
    <location>
        <begin position="12"/>
        <end position="30"/>
    </location>
</feature>
<evidence type="ECO:0000256" key="4">
    <source>
        <dbReference type="ARBA" id="ARBA00022989"/>
    </source>
</evidence>
<evidence type="ECO:0000256" key="1">
    <source>
        <dbReference type="ARBA" id="ARBA00004651"/>
    </source>
</evidence>
<feature type="transmembrane region" description="Helical" evidence="6">
    <location>
        <begin position="129"/>
        <end position="155"/>
    </location>
</feature>
<keyword evidence="4 6" id="KW-1133">Transmembrane helix</keyword>
<keyword evidence="5 6" id="KW-0472">Membrane</keyword>
<keyword evidence="3 6" id="KW-0812">Transmembrane</keyword>
<evidence type="ECO:0000313" key="8">
    <source>
        <dbReference type="Proteomes" id="UP000252249"/>
    </source>
</evidence>
<feature type="transmembrane region" description="Helical" evidence="6">
    <location>
        <begin position="289"/>
        <end position="313"/>
    </location>
</feature>